<evidence type="ECO:0000256" key="3">
    <source>
        <dbReference type="ARBA" id="ARBA00012483"/>
    </source>
</evidence>
<dbReference type="EMBL" id="FOFO01000023">
    <property type="protein sequence ID" value="SEQ30173.1"/>
    <property type="molecule type" value="Genomic_DNA"/>
</dbReference>
<evidence type="ECO:0000256" key="2">
    <source>
        <dbReference type="ARBA" id="ARBA00004141"/>
    </source>
</evidence>
<evidence type="ECO:0000256" key="9">
    <source>
        <dbReference type="ARBA" id="ARBA00022833"/>
    </source>
</evidence>
<keyword evidence="4" id="KW-0808">Transferase</keyword>
<comment type="subcellular location">
    <subcellularLocation>
        <location evidence="2">Membrane</location>
        <topology evidence="2">Multi-pass membrane protein</topology>
    </subcellularLocation>
</comment>
<dbReference type="Pfam" id="PF12483">
    <property type="entry name" value="GIDE"/>
    <property type="match status" value="1"/>
</dbReference>
<evidence type="ECO:0000256" key="7">
    <source>
        <dbReference type="ARBA" id="ARBA00022771"/>
    </source>
</evidence>
<evidence type="ECO:0000256" key="4">
    <source>
        <dbReference type="ARBA" id="ARBA00022679"/>
    </source>
</evidence>
<dbReference type="RefSeq" id="WP_162273531.1">
    <property type="nucleotide sequence ID" value="NZ_FOFO01000023.1"/>
</dbReference>
<comment type="catalytic activity">
    <reaction evidence="1">
        <text>S-ubiquitinyl-[E2 ubiquitin-conjugating enzyme]-L-cysteine + [acceptor protein]-L-lysine = [E2 ubiquitin-conjugating enzyme]-L-cysteine + N(6)-ubiquitinyl-[acceptor protein]-L-lysine.</text>
        <dbReference type="EC" id="2.3.2.27"/>
    </reaction>
</comment>
<organism evidence="14 15">
    <name type="scientific">Ectothiorhodospira magna</name>
    <dbReference type="NCBI Taxonomy" id="867345"/>
    <lineage>
        <taxon>Bacteria</taxon>
        <taxon>Pseudomonadati</taxon>
        <taxon>Pseudomonadota</taxon>
        <taxon>Gammaproteobacteria</taxon>
        <taxon>Chromatiales</taxon>
        <taxon>Ectothiorhodospiraceae</taxon>
        <taxon>Ectothiorhodospira</taxon>
    </lineage>
</organism>
<dbReference type="STRING" id="867345.SAMN05421693_12331"/>
<dbReference type="EC" id="2.3.2.27" evidence="3"/>
<evidence type="ECO:0000256" key="11">
    <source>
        <dbReference type="ARBA" id="ARBA00023136"/>
    </source>
</evidence>
<keyword evidence="10 12" id="KW-1133">Transmembrane helix</keyword>
<dbReference type="GO" id="GO:0016874">
    <property type="term" value="F:ligase activity"/>
    <property type="evidence" value="ECO:0007669"/>
    <property type="project" value="UniProtKB-KW"/>
</dbReference>
<dbReference type="OrthoDB" id="7013907at2"/>
<dbReference type="InterPro" id="IPR022170">
    <property type="entry name" value="MUL1-like"/>
</dbReference>
<feature type="transmembrane region" description="Helical" evidence="12">
    <location>
        <begin position="13"/>
        <end position="32"/>
    </location>
</feature>
<protein>
    <recommendedName>
        <fullName evidence="3">RING-type E3 ubiquitin transferase</fullName>
        <ecNumber evidence="3">2.3.2.27</ecNumber>
    </recommendedName>
</protein>
<evidence type="ECO:0000256" key="8">
    <source>
        <dbReference type="ARBA" id="ARBA00022786"/>
    </source>
</evidence>
<reference evidence="14 15" key="1">
    <citation type="submission" date="2016-10" db="EMBL/GenBank/DDBJ databases">
        <authorList>
            <person name="de Groot N.N."/>
        </authorList>
    </citation>
    <scope>NUCLEOTIDE SEQUENCE [LARGE SCALE GENOMIC DNA]</scope>
    <source>
        <strain evidence="14 15">B7-7</strain>
    </source>
</reference>
<evidence type="ECO:0000256" key="10">
    <source>
        <dbReference type="ARBA" id="ARBA00022989"/>
    </source>
</evidence>
<gene>
    <name evidence="14" type="ORF">SAMN05421693_12331</name>
</gene>
<keyword evidence="8" id="KW-0833">Ubl conjugation pathway</keyword>
<feature type="transmembrane region" description="Helical" evidence="12">
    <location>
        <begin position="278"/>
        <end position="299"/>
    </location>
</feature>
<evidence type="ECO:0000313" key="14">
    <source>
        <dbReference type="EMBL" id="SEQ30173.1"/>
    </source>
</evidence>
<evidence type="ECO:0000256" key="5">
    <source>
        <dbReference type="ARBA" id="ARBA00022692"/>
    </source>
</evidence>
<keyword evidence="15" id="KW-1185">Reference proteome</keyword>
<name>A0A1H9EY90_9GAMM</name>
<evidence type="ECO:0000259" key="13">
    <source>
        <dbReference type="Pfam" id="PF12483"/>
    </source>
</evidence>
<evidence type="ECO:0000256" key="12">
    <source>
        <dbReference type="SAM" id="Phobius"/>
    </source>
</evidence>
<keyword evidence="14" id="KW-0436">Ligase</keyword>
<dbReference type="AlphaFoldDB" id="A0A1H9EY90"/>
<sequence length="306" mass="34460">MALSVQRMDSGEYFFWVAVLVLILVAALWGFLRGAYRKRLIADTPTSRVRSAAQGYVELIGQARLLPGPSITAPLTGTPCAWYDYRVERRDGSGRKQRWSRIEQGRSEDLFLLQDDTGECLIDPEGAQVVCVHRDVWHGHGPRPVQGAGTGGLFSGLGRYRYTERRLHLDEDLYAIGYFRTRQAGEEGGSLNEEVSEILREWKKDPAILARFNIDLQGHIDMAAWERVRQAALQQALMRRAERADGPAVHIMARGPERRRPYILSAISEADLVRRYVWLTRFSALGFLGAAGGLAWLLLQRAAGPW</sequence>
<feature type="domain" description="E3 Ubiquitin ligase MUL1-like" evidence="13">
    <location>
        <begin position="86"/>
        <end position="185"/>
    </location>
</feature>
<dbReference type="GO" id="GO:0016020">
    <property type="term" value="C:membrane"/>
    <property type="evidence" value="ECO:0007669"/>
    <property type="project" value="UniProtKB-SubCell"/>
</dbReference>
<dbReference type="GO" id="GO:0008270">
    <property type="term" value="F:zinc ion binding"/>
    <property type="evidence" value="ECO:0007669"/>
    <property type="project" value="UniProtKB-KW"/>
</dbReference>
<evidence type="ECO:0000256" key="6">
    <source>
        <dbReference type="ARBA" id="ARBA00022723"/>
    </source>
</evidence>
<keyword evidence="5 12" id="KW-0812">Transmembrane</keyword>
<evidence type="ECO:0000313" key="15">
    <source>
        <dbReference type="Proteomes" id="UP000199496"/>
    </source>
</evidence>
<keyword evidence="11 12" id="KW-0472">Membrane</keyword>
<dbReference type="GO" id="GO:0016567">
    <property type="term" value="P:protein ubiquitination"/>
    <property type="evidence" value="ECO:0007669"/>
    <property type="project" value="InterPro"/>
</dbReference>
<dbReference type="GO" id="GO:0061630">
    <property type="term" value="F:ubiquitin protein ligase activity"/>
    <property type="evidence" value="ECO:0007669"/>
    <property type="project" value="UniProtKB-EC"/>
</dbReference>
<keyword evidence="6" id="KW-0479">Metal-binding</keyword>
<keyword evidence="9" id="KW-0862">Zinc</keyword>
<dbReference type="Proteomes" id="UP000199496">
    <property type="component" value="Unassembled WGS sequence"/>
</dbReference>
<accession>A0A1H9EY90</accession>
<keyword evidence="7" id="KW-0863">Zinc-finger</keyword>
<proteinExistence type="predicted"/>
<evidence type="ECO:0000256" key="1">
    <source>
        <dbReference type="ARBA" id="ARBA00000900"/>
    </source>
</evidence>